<accession>A0A7W8ATC3</accession>
<sequence length="243" mass="26653">MISRSFARMHLAADFGDQDPSSSSTMTAEPVFSEHLGRHIMEGVAGVTVFQDQPDLLLVTAGDLFGCVRPSEEKCRSVFLHAAQLHEPLAVAERLAFDLYSGSFFQASAAARLLMLTMAVETLLNLQPRSTAAQAHVTAMIEATKVNAGLTHAERNSLLETLDWLHNESIGQAGRRLARTLEPRKYGGRKPADFFTRCYKMRSALTHGYVPRPSHREVNSLAGSLESFVADLLSGRLLTEAPE</sequence>
<comment type="caution">
    <text evidence="1">The sequence shown here is derived from an EMBL/GenBank/DDBJ whole genome shotgun (WGS) entry which is preliminary data.</text>
</comment>
<proteinExistence type="predicted"/>
<reference evidence="1 2" key="1">
    <citation type="submission" date="2020-08" db="EMBL/GenBank/DDBJ databases">
        <title>Genomic Encyclopedia of Type Strains, Phase III (KMG-III): the genomes of soil and plant-associated and newly described type strains.</title>
        <authorList>
            <person name="Whitman W."/>
        </authorList>
    </citation>
    <scope>NUCLEOTIDE SEQUENCE [LARGE SCALE GENOMIC DNA]</scope>
    <source>
        <strain evidence="1 2">CECT 3146</strain>
    </source>
</reference>
<dbReference type="EMBL" id="JACHJD010000003">
    <property type="protein sequence ID" value="MBB5102967.1"/>
    <property type="molecule type" value="Genomic_DNA"/>
</dbReference>
<dbReference type="OrthoDB" id="5138556at2"/>
<dbReference type="Proteomes" id="UP000549009">
    <property type="component" value="Unassembled WGS sequence"/>
</dbReference>
<evidence type="ECO:0000313" key="1">
    <source>
        <dbReference type="EMBL" id="MBB5102967.1"/>
    </source>
</evidence>
<keyword evidence="2" id="KW-1185">Reference proteome</keyword>
<dbReference type="AlphaFoldDB" id="A0A7W8ATC3"/>
<dbReference type="RefSeq" id="WP_150510673.1">
    <property type="nucleotide sequence ID" value="NZ_BMSQ01000004.1"/>
</dbReference>
<gene>
    <name evidence="1" type="ORF">FHS40_002020</name>
</gene>
<protein>
    <recommendedName>
        <fullName evidence="3">Apea-like HEPN domain-containing protein</fullName>
    </recommendedName>
</protein>
<organism evidence="1 2">
    <name type="scientific">Streptomyces spectabilis</name>
    <dbReference type="NCBI Taxonomy" id="68270"/>
    <lineage>
        <taxon>Bacteria</taxon>
        <taxon>Bacillati</taxon>
        <taxon>Actinomycetota</taxon>
        <taxon>Actinomycetes</taxon>
        <taxon>Kitasatosporales</taxon>
        <taxon>Streptomycetaceae</taxon>
        <taxon>Streptomyces</taxon>
    </lineage>
</organism>
<evidence type="ECO:0000313" key="2">
    <source>
        <dbReference type="Proteomes" id="UP000549009"/>
    </source>
</evidence>
<name>A0A7W8ATC3_STRST</name>
<evidence type="ECO:0008006" key="3">
    <source>
        <dbReference type="Google" id="ProtNLM"/>
    </source>
</evidence>